<evidence type="ECO:0000256" key="1">
    <source>
        <dbReference type="ARBA" id="ARBA00004123"/>
    </source>
</evidence>
<dbReference type="InterPro" id="IPR022649">
    <property type="entry name" value="Pr_cel_nuc_antig_C"/>
</dbReference>
<keyword evidence="9" id="KW-1185">Reference proteome</keyword>
<dbReference type="HAMAP" id="MF_00317">
    <property type="entry name" value="DNApol_clamp_arch"/>
    <property type="match status" value="1"/>
</dbReference>
<dbReference type="Proteomes" id="UP000688137">
    <property type="component" value="Unassembled WGS sequence"/>
</dbReference>
<comment type="similarity">
    <text evidence="2">Belongs to the PCNA family.</text>
</comment>
<dbReference type="FunFam" id="3.10.150.10:FF:000006">
    <property type="entry name" value="Proliferating cell nuclear antigen"/>
    <property type="match status" value="1"/>
</dbReference>
<dbReference type="GO" id="GO:0006272">
    <property type="term" value="P:leading strand elongation"/>
    <property type="evidence" value="ECO:0007669"/>
    <property type="project" value="TreeGrafter"/>
</dbReference>
<dbReference type="GO" id="GO:0003677">
    <property type="term" value="F:DNA binding"/>
    <property type="evidence" value="ECO:0007669"/>
    <property type="project" value="UniProtKB-KW"/>
</dbReference>
<dbReference type="PANTHER" id="PTHR11352:SF0">
    <property type="entry name" value="PROLIFERATING CELL NUCLEAR ANTIGEN"/>
    <property type="match status" value="1"/>
</dbReference>
<dbReference type="PANTHER" id="PTHR11352">
    <property type="entry name" value="PROLIFERATING CELL NUCLEAR ANTIGEN"/>
    <property type="match status" value="1"/>
</dbReference>
<evidence type="ECO:0000313" key="8">
    <source>
        <dbReference type="EMBL" id="CAD8058770.1"/>
    </source>
</evidence>
<name>A0A8S1KTA2_PARPR</name>
<feature type="domain" description="Proliferating cell nuclear antigen PCNA C-terminal" evidence="7">
    <location>
        <begin position="126"/>
        <end position="252"/>
    </location>
</feature>
<protein>
    <recommendedName>
        <fullName evidence="10">Proliferating cell nuclear antigen</fullName>
    </recommendedName>
</protein>
<dbReference type="AlphaFoldDB" id="A0A8S1KTA2"/>
<dbReference type="InterPro" id="IPR022659">
    <property type="entry name" value="Pr_cel_nuc_antig_CS"/>
</dbReference>
<evidence type="ECO:0000256" key="4">
    <source>
        <dbReference type="ARBA" id="ARBA00023125"/>
    </source>
</evidence>
<feature type="domain" description="Proliferating cell nuclear antigen PCNA N-terminal" evidence="6">
    <location>
        <begin position="1"/>
        <end position="123"/>
    </location>
</feature>
<dbReference type="CDD" id="cd00577">
    <property type="entry name" value="PCNA"/>
    <property type="match status" value="1"/>
</dbReference>
<proteinExistence type="inferred from homology"/>
<evidence type="ECO:0008006" key="10">
    <source>
        <dbReference type="Google" id="ProtNLM"/>
    </source>
</evidence>
<comment type="caution">
    <text evidence="8">The sequence shown here is derived from an EMBL/GenBank/DDBJ whole genome shotgun (WGS) entry which is preliminary data.</text>
</comment>
<evidence type="ECO:0000256" key="5">
    <source>
        <dbReference type="ARBA" id="ARBA00023242"/>
    </source>
</evidence>
<comment type="subcellular location">
    <subcellularLocation>
        <location evidence="1">Nucleus</location>
    </subcellularLocation>
</comment>
<keyword evidence="3" id="KW-0235">DNA replication</keyword>
<dbReference type="Pfam" id="PF00705">
    <property type="entry name" value="PCNA_N"/>
    <property type="match status" value="1"/>
</dbReference>
<evidence type="ECO:0000256" key="2">
    <source>
        <dbReference type="ARBA" id="ARBA00010462"/>
    </source>
</evidence>
<dbReference type="GO" id="GO:0006275">
    <property type="term" value="P:regulation of DNA replication"/>
    <property type="evidence" value="ECO:0007669"/>
    <property type="project" value="InterPro"/>
</dbReference>
<dbReference type="InterPro" id="IPR000730">
    <property type="entry name" value="Pr_cel_nuc_antig"/>
</dbReference>
<sequence>MFEAKFNDGVQFKKIVEAVKELVKNVNLEANGTGISLQAMDTSHVALVALQLNEKGFKKYRCEKSLTMGLSIENLQKILKCSGNDDQITLRTQDEEPTTLSFTFESKNRISEFQLNLMSLDQEQLGVPDTEYSSVVRMPSNEFTKICRELGNINEAIGIETSKDGIKFYVKGDIGEGQVSVKAYDTEKIEERVECDVDEPVNLSFAVRYFNLFNKASALSNQVVLSMSQDQPLVIEYVLEEMGSLKLYLAPKINDEESQ</sequence>
<evidence type="ECO:0000256" key="3">
    <source>
        <dbReference type="ARBA" id="ARBA00022705"/>
    </source>
</evidence>
<dbReference type="EMBL" id="CAJJDM010000027">
    <property type="protein sequence ID" value="CAD8058770.1"/>
    <property type="molecule type" value="Genomic_DNA"/>
</dbReference>
<evidence type="ECO:0000259" key="7">
    <source>
        <dbReference type="Pfam" id="PF02747"/>
    </source>
</evidence>
<keyword evidence="4" id="KW-0238">DNA-binding</keyword>
<dbReference type="GO" id="GO:0030337">
    <property type="term" value="F:DNA polymerase processivity factor activity"/>
    <property type="evidence" value="ECO:0007669"/>
    <property type="project" value="InterPro"/>
</dbReference>
<dbReference type="Pfam" id="PF02747">
    <property type="entry name" value="PCNA_C"/>
    <property type="match status" value="1"/>
</dbReference>
<dbReference type="OMA" id="EPRYAFE"/>
<dbReference type="GO" id="GO:0019985">
    <property type="term" value="P:translesion synthesis"/>
    <property type="evidence" value="ECO:0007669"/>
    <property type="project" value="TreeGrafter"/>
</dbReference>
<evidence type="ECO:0000313" key="9">
    <source>
        <dbReference type="Proteomes" id="UP000688137"/>
    </source>
</evidence>
<dbReference type="InterPro" id="IPR022648">
    <property type="entry name" value="Pr_cel_nuc_antig_N"/>
</dbReference>
<organism evidence="8 9">
    <name type="scientific">Paramecium primaurelia</name>
    <dbReference type="NCBI Taxonomy" id="5886"/>
    <lineage>
        <taxon>Eukaryota</taxon>
        <taxon>Sar</taxon>
        <taxon>Alveolata</taxon>
        <taxon>Ciliophora</taxon>
        <taxon>Intramacronucleata</taxon>
        <taxon>Oligohymenophorea</taxon>
        <taxon>Peniculida</taxon>
        <taxon>Parameciidae</taxon>
        <taxon>Paramecium</taxon>
    </lineage>
</organism>
<evidence type="ECO:0000259" key="6">
    <source>
        <dbReference type="Pfam" id="PF00705"/>
    </source>
</evidence>
<dbReference type="NCBIfam" id="TIGR00590">
    <property type="entry name" value="pcna"/>
    <property type="match status" value="1"/>
</dbReference>
<dbReference type="PROSITE" id="PS01251">
    <property type="entry name" value="PCNA_1"/>
    <property type="match status" value="1"/>
</dbReference>
<keyword evidence="5" id="KW-0539">Nucleus</keyword>
<dbReference type="GO" id="GO:0043626">
    <property type="term" value="C:PCNA complex"/>
    <property type="evidence" value="ECO:0007669"/>
    <property type="project" value="TreeGrafter"/>
</dbReference>
<reference evidence="8" key="1">
    <citation type="submission" date="2021-01" db="EMBL/GenBank/DDBJ databases">
        <authorList>
            <consortium name="Genoscope - CEA"/>
            <person name="William W."/>
        </authorList>
    </citation>
    <scope>NUCLEOTIDE SEQUENCE</scope>
</reference>
<gene>
    <name evidence="8" type="ORF">PPRIM_AZ9-3.1.T0280009</name>
</gene>
<dbReference type="GO" id="GO:0006298">
    <property type="term" value="P:mismatch repair"/>
    <property type="evidence" value="ECO:0007669"/>
    <property type="project" value="TreeGrafter"/>
</dbReference>
<accession>A0A8S1KTA2</accession>